<dbReference type="Pfam" id="PF24684">
    <property type="entry name" value="Vgb_lyase"/>
    <property type="match status" value="1"/>
</dbReference>
<dbReference type="RefSeq" id="WP_144733719.1">
    <property type="nucleotide sequence ID" value="NZ_ML675590.1"/>
</dbReference>
<evidence type="ECO:0000313" key="1">
    <source>
        <dbReference type="EMBL" id="TVP39467.1"/>
    </source>
</evidence>
<dbReference type="EMBL" id="VOAH01000015">
    <property type="protein sequence ID" value="TVP39467.1"/>
    <property type="molecule type" value="Genomic_DNA"/>
</dbReference>
<dbReference type="InterPro" id="IPR000033">
    <property type="entry name" value="LDLR_classB_rpt"/>
</dbReference>
<name>A0A557SS80_9ARCH</name>
<dbReference type="OrthoDB" id="378277at2157"/>
<sequence>MKTFIICGLLVFALIFYIKPIEVLAIPSDQNIAMIKSWALPLPGDQNSGFPITSSFSGNDIYFADSSSNTIGSLDVNTNTITTWNIPTANSLPSSIKYHSSGNVYFIESNANTIGRLAPQTNTITEWAIQSNSSASSAGNNSAANDNIRQFNSVDVDPSNGNVYFIESNANTIGRLAPQTNTITEWAIQSNSSASSAGNNSAANDNIRQFNSVDVDPSNGNVYFIESNANTIGRLAPQTNTITEWAIQSNSSASSAGNNSAANDNIRQFNSVDVDPSNGNVYFIESNANTIGRLAPQNNTITEWAIQSNSTSINSIALGFTGSNEIYFADSSSNTIGSLDVNTNTITKWNIPTANSLPSSIKFDSTTGNVYFIESNANTIGRLTPISSEFTEWKLQEQPSAIEIDSAGSVHYIDENGSKIVRMD</sequence>
<reference evidence="1 2" key="1">
    <citation type="journal article" date="2019" name="Front. Microbiol.">
        <title>Ammonia Oxidation by the Arctic Terrestrial Thaumarchaeote Candidatus Nitrosocosmicus arcticus Is Stimulated by Increasing Temperatures.</title>
        <authorList>
            <person name="Alves R.J.E."/>
            <person name="Kerou M."/>
            <person name="Zappe A."/>
            <person name="Bittner R."/>
            <person name="Abby S.S."/>
            <person name="Schmidt H.A."/>
            <person name="Pfeifer K."/>
            <person name="Schleper C."/>
        </authorList>
    </citation>
    <scope>NUCLEOTIDE SEQUENCE [LARGE SCALE GENOMIC DNA]</scope>
    <source>
        <strain evidence="1 2">Kfb</strain>
    </source>
</reference>
<dbReference type="SMART" id="SM00135">
    <property type="entry name" value="LY"/>
    <property type="match status" value="5"/>
</dbReference>
<dbReference type="InterPro" id="IPR015943">
    <property type="entry name" value="WD40/YVTN_repeat-like_dom_sf"/>
</dbReference>
<organism evidence="1 2">
    <name type="scientific">Candidatus Nitrosocosmicus arcticus</name>
    <dbReference type="NCBI Taxonomy" id="2035267"/>
    <lineage>
        <taxon>Archaea</taxon>
        <taxon>Nitrososphaerota</taxon>
        <taxon>Nitrososphaeria</taxon>
        <taxon>Nitrososphaerales</taxon>
        <taxon>Nitrososphaeraceae</taxon>
        <taxon>Candidatus Nitrosocosmicus</taxon>
    </lineage>
</organism>
<gene>
    <name evidence="1" type="ORF">NARC_150061</name>
</gene>
<protein>
    <submittedName>
        <fullName evidence="1">Uncharacterized protein</fullName>
    </submittedName>
</protein>
<dbReference type="InterPro" id="IPR051344">
    <property type="entry name" value="Vgb"/>
</dbReference>
<accession>A0A557SS80</accession>
<evidence type="ECO:0000313" key="2">
    <source>
        <dbReference type="Proteomes" id="UP000315289"/>
    </source>
</evidence>
<dbReference type="Gene3D" id="2.130.10.10">
    <property type="entry name" value="YVTN repeat-like/Quinoprotein amine dehydrogenase"/>
    <property type="match status" value="2"/>
</dbReference>
<dbReference type="SUPFAM" id="SSF63829">
    <property type="entry name" value="Calcium-dependent phosphotriesterase"/>
    <property type="match status" value="1"/>
</dbReference>
<dbReference type="Proteomes" id="UP000315289">
    <property type="component" value="Unassembled WGS sequence"/>
</dbReference>
<dbReference type="AlphaFoldDB" id="A0A557SS80"/>
<keyword evidence="2" id="KW-1185">Reference proteome</keyword>
<dbReference type="SUPFAM" id="SSF101898">
    <property type="entry name" value="NHL repeat"/>
    <property type="match status" value="1"/>
</dbReference>
<dbReference type="PANTHER" id="PTHR40274:SF3">
    <property type="entry name" value="VIRGINIAMYCIN B LYASE"/>
    <property type="match status" value="1"/>
</dbReference>
<dbReference type="PANTHER" id="PTHR40274">
    <property type="entry name" value="VIRGINIAMYCIN B LYASE"/>
    <property type="match status" value="1"/>
</dbReference>
<proteinExistence type="predicted"/>
<comment type="caution">
    <text evidence="1">The sequence shown here is derived from an EMBL/GenBank/DDBJ whole genome shotgun (WGS) entry which is preliminary data.</text>
</comment>